<accession>A0A1Y4VZW6</accession>
<dbReference type="EMBL" id="NFLS01000010">
    <property type="protein sequence ID" value="OUQ56308.1"/>
    <property type="molecule type" value="Genomic_DNA"/>
</dbReference>
<dbReference type="EMBL" id="NFLZ01000032">
    <property type="protein sequence ID" value="OUQ74664.1"/>
    <property type="molecule type" value="Genomic_DNA"/>
</dbReference>
<dbReference type="InterPro" id="IPR035069">
    <property type="entry name" value="TTHA1013/TTHA0281-like"/>
</dbReference>
<evidence type="ECO:0000313" key="2">
    <source>
        <dbReference type="EMBL" id="OUQ74664.1"/>
    </source>
</evidence>
<dbReference type="Proteomes" id="UP000195859">
    <property type="component" value="Unassembled WGS sequence"/>
</dbReference>
<dbReference type="AlphaFoldDB" id="A0A1Y4VZW6"/>
<evidence type="ECO:0000313" key="1">
    <source>
        <dbReference type="EMBL" id="OUQ56308.1"/>
    </source>
</evidence>
<dbReference type="RefSeq" id="WP_087176321.1">
    <property type="nucleotide sequence ID" value="NZ_NFLS01000010.1"/>
</dbReference>
<organism evidence="2 3">
    <name type="scientific">Lactobacillus gallinarum</name>
    <dbReference type="NCBI Taxonomy" id="52242"/>
    <lineage>
        <taxon>Bacteria</taxon>
        <taxon>Bacillati</taxon>
        <taxon>Bacillota</taxon>
        <taxon>Bacilli</taxon>
        <taxon>Lactobacillales</taxon>
        <taxon>Lactobacillaceae</taxon>
        <taxon>Lactobacillus</taxon>
    </lineage>
</organism>
<comment type="caution">
    <text evidence="2">The sequence shown here is derived from an EMBL/GenBank/DDBJ whole genome shotgun (WGS) entry which is preliminary data.</text>
</comment>
<reference evidence="2" key="2">
    <citation type="journal article" date="2018" name="BMC Genomics">
        <title>Whole genome sequencing and function prediction of 133 gut anaerobes isolated from chicken caecum in pure cultures.</title>
        <authorList>
            <person name="Medvecky M."/>
            <person name="Cejkova D."/>
            <person name="Polansky O."/>
            <person name="Karasova D."/>
            <person name="Kubasova T."/>
            <person name="Cizek A."/>
            <person name="Rychlik I."/>
        </authorList>
    </citation>
    <scope>NUCLEOTIDE SEQUENCE</scope>
    <source>
        <strain evidence="2">An101</strain>
        <strain evidence="1">An115</strain>
    </source>
</reference>
<dbReference type="SUPFAM" id="SSF143100">
    <property type="entry name" value="TTHA1013/TTHA0281-like"/>
    <property type="match status" value="1"/>
</dbReference>
<evidence type="ECO:0008006" key="5">
    <source>
        <dbReference type="Google" id="ProtNLM"/>
    </source>
</evidence>
<gene>
    <name evidence="2" type="ORF">B5E44_09165</name>
    <name evidence="1" type="ORF">B5E59_05385</name>
</gene>
<dbReference type="Proteomes" id="UP000196293">
    <property type="component" value="Unassembled WGS sequence"/>
</dbReference>
<proteinExistence type="predicted"/>
<name>A0A1Y4VZW6_9LACO</name>
<sequence length="85" mass="9849">MNSLEYKGYRGTIEKENGILFGHVLGFKNTIISYEGNSIDELKDDFQNGIDDYLKNRRINGEEPEKENDKLAKSEWNNIFSMELA</sequence>
<evidence type="ECO:0000313" key="4">
    <source>
        <dbReference type="Proteomes" id="UP000196293"/>
    </source>
</evidence>
<evidence type="ECO:0000313" key="3">
    <source>
        <dbReference type="Proteomes" id="UP000195859"/>
    </source>
</evidence>
<reference evidence="3 4" key="1">
    <citation type="submission" date="2017-04" db="EMBL/GenBank/DDBJ databases">
        <title>Function of individual gut microbiota members based on whole genome sequencing of pure cultures obtained from chicken caecum.</title>
        <authorList>
            <person name="Medvecky M."/>
            <person name="Cejkova D."/>
            <person name="Polansky O."/>
            <person name="Karasova D."/>
            <person name="Kubasova T."/>
            <person name="Cizek A."/>
            <person name="Rychlik I."/>
        </authorList>
    </citation>
    <scope>NUCLEOTIDE SEQUENCE [LARGE SCALE GENOMIC DNA]</scope>
    <source>
        <strain evidence="3">An101</strain>
        <strain evidence="4">An115</strain>
    </source>
</reference>
<protein>
    <recommendedName>
        <fullName evidence="5">Toxin-antitoxin system HicB family antitoxin</fullName>
    </recommendedName>
</protein>
<keyword evidence="4" id="KW-1185">Reference proteome</keyword>